<comment type="subcellular location">
    <subcellularLocation>
        <location evidence="1">Membrane</location>
        <topology evidence="1">Multi-pass membrane protein</topology>
    </subcellularLocation>
</comment>
<reference evidence="6" key="1">
    <citation type="submission" date="2025-08" db="UniProtKB">
        <authorList>
            <consortium name="Ensembl"/>
        </authorList>
    </citation>
    <scope>IDENTIFICATION</scope>
</reference>
<name>A0A3B4YU94_SERLL</name>
<evidence type="ECO:0000256" key="3">
    <source>
        <dbReference type="ARBA" id="ARBA00022989"/>
    </source>
</evidence>
<feature type="transmembrane region" description="Helical" evidence="5">
    <location>
        <begin position="278"/>
        <end position="298"/>
    </location>
</feature>
<feature type="transmembrane region" description="Helical" evidence="5">
    <location>
        <begin position="100"/>
        <end position="121"/>
    </location>
</feature>
<dbReference type="Ensembl" id="ENSSLDT00000027108.1">
    <property type="protein sequence ID" value="ENSSLDP00000026304.1"/>
    <property type="gene ID" value="ENSSLDG00000020435.1"/>
</dbReference>
<feature type="transmembrane region" description="Helical" evidence="5">
    <location>
        <begin position="128"/>
        <end position="147"/>
    </location>
</feature>
<organism evidence="6 7">
    <name type="scientific">Seriola lalandi dorsalis</name>
    <dbReference type="NCBI Taxonomy" id="1841481"/>
    <lineage>
        <taxon>Eukaryota</taxon>
        <taxon>Metazoa</taxon>
        <taxon>Chordata</taxon>
        <taxon>Craniata</taxon>
        <taxon>Vertebrata</taxon>
        <taxon>Euteleostomi</taxon>
        <taxon>Actinopterygii</taxon>
        <taxon>Neopterygii</taxon>
        <taxon>Teleostei</taxon>
        <taxon>Neoteleostei</taxon>
        <taxon>Acanthomorphata</taxon>
        <taxon>Carangaria</taxon>
        <taxon>Carangiformes</taxon>
        <taxon>Carangidae</taxon>
        <taxon>Seriola</taxon>
    </lineage>
</organism>
<evidence type="ECO:0000256" key="2">
    <source>
        <dbReference type="ARBA" id="ARBA00022692"/>
    </source>
</evidence>
<keyword evidence="3 5" id="KW-1133">Transmembrane helix</keyword>
<dbReference type="AlphaFoldDB" id="A0A3B4YU94"/>
<feature type="transmembrane region" description="Helical" evidence="5">
    <location>
        <begin position="251"/>
        <end position="272"/>
    </location>
</feature>
<evidence type="ECO:0000313" key="7">
    <source>
        <dbReference type="Proteomes" id="UP000261360"/>
    </source>
</evidence>
<keyword evidence="2 5" id="KW-0812">Transmembrane</keyword>
<accession>A0A3B4YU94</accession>
<sequence length="401" mass="43237">MDVFKSRLLGISVAVAHGVFSGSLNILLKFLITNYHFSFLTLIQFLTSSTAALTLETLRRLGKVNIPAFSLQLSKFASVCILSTLQSTLTLWSLRGLSLPMYVVFKRCLPLFTLSIGVCVLRNGMPSFGVVTAVLITTGGAALAGAGDLTGDPFGYVTGVLAVIIHASYLVLIQKTSLDSEHGPLTAQYAIAIMASPVLLVCSLISMDAINMWSYEGWNDPHITVIFVFCIFIGCAMNFTTLHCTYINSAVTTSFVGVVKSIATITVGMLAFSDVAPTGLFIGGVVVNTVGSITYCVVKYFETKKKSSYEDLEGEEAAPASLANGQLWTGDGGRGDGEAGVNSRVMTEKEALEMQREHLHKESATPGQSLSDSYVGVWRSIRHLQFLKKEPLIDNMEQQSP</sequence>
<protein>
    <submittedName>
        <fullName evidence="6">Solute carrier family 35 member D3</fullName>
    </submittedName>
</protein>
<dbReference type="STRING" id="1841481.ENSSLDP00000026304"/>
<evidence type="ECO:0000256" key="1">
    <source>
        <dbReference type="ARBA" id="ARBA00004141"/>
    </source>
</evidence>
<keyword evidence="4 5" id="KW-0472">Membrane</keyword>
<reference evidence="6" key="2">
    <citation type="submission" date="2025-09" db="UniProtKB">
        <authorList>
            <consortium name="Ensembl"/>
        </authorList>
    </citation>
    <scope>IDENTIFICATION</scope>
</reference>
<dbReference type="PANTHER" id="PTHR11132">
    <property type="entry name" value="SOLUTE CARRIER FAMILY 35"/>
    <property type="match status" value="1"/>
</dbReference>
<dbReference type="InterPro" id="IPR050186">
    <property type="entry name" value="TPT_transporter"/>
</dbReference>
<feature type="transmembrane region" description="Helical" evidence="5">
    <location>
        <begin position="153"/>
        <end position="173"/>
    </location>
</feature>
<evidence type="ECO:0000256" key="5">
    <source>
        <dbReference type="SAM" id="Phobius"/>
    </source>
</evidence>
<dbReference type="GeneTree" id="ENSGT00940000160083"/>
<dbReference type="Proteomes" id="UP000261360">
    <property type="component" value="Unplaced"/>
</dbReference>
<dbReference type="GO" id="GO:0016020">
    <property type="term" value="C:membrane"/>
    <property type="evidence" value="ECO:0007669"/>
    <property type="project" value="UniProtKB-SubCell"/>
</dbReference>
<keyword evidence="7" id="KW-1185">Reference proteome</keyword>
<evidence type="ECO:0000313" key="6">
    <source>
        <dbReference type="Ensembl" id="ENSSLDP00000026304.1"/>
    </source>
</evidence>
<feature type="transmembrane region" description="Helical" evidence="5">
    <location>
        <begin position="222"/>
        <end position="239"/>
    </location>
</feature>
<evidence type="ECO:0000256" key="4">
    <source>
        <dbReference type="ARBA" id="ARBA00023136"/>
    </source>
</evidence>
<proteinExistence type="predicted"/>
<feature type="transmembrane region" description="Helical" evidence="5">
    <location>
        <begin position="185"/>
        <end position="210"/>
    </location>
</feature>